<dbReference type="PANTHER" id="PTHR40396:SF1">
    <property type="entry name" value="ATPASE AAA-TYPE CORE DOMAIN-CONTAINING PROTEIN"/>
    <property type="match status" value="1"/>
</dbReference>
<protein>
    <recommendedName>
        <fullName evidence="1">ATPase AAA-type core domain-containing protein</fullName>
    </recommendedName>
</protein>
<dbReference type="SUPFAM" id="SSF52540">
    <property type="entry name" value="P-loop containing nucleoside triphosphate hydrolases"/>
    <property type="match status" value="1"/>
</dbReference>
<dbReference type="GO" id="GO:0016887">
    <property type="term" value="F:ATP hydrolysis activity"/>
    <property type="evidence" value="ECO:0007669"/>
    <property type="project" value="InterPro"/>
</dbReference>
<reference evidence="2 3" key="1">
    <citation type="submission" date="2020-08" db="EMBL/GenBank/DDBJ databases">
        <title>Genomic Encyclopedia of Type Strains, Phase IV (KMG-IV): sequencing the most valuable type-strain genomes for metagenomic binning, comparative biology and taxonomic classification.</title>
        <authorList>
            <person name="Goeker M."/>
        </authorList>
    </citation>
    <scope>NUCLEOTIDE SEQUENCE [LARGE SCALE GENOMIC DNA]</scope>
    <source>
        <strain evidence="2 3">DSM 17976</strain>
    </source>
</reference>
<dbReference type="InterPro" id="IPR003959">
    <property type="entry name" value="ATPase_AAA_core"/>
</dbReference>
<dbReference type="InterPro" id="IPR027417">
    <property type="entry name" value="P-loop_NTPase"/>
</dbReference>
<evidence type="ECO:0000313" key="3">
    <source>
        <dbReference type="Proteomes" id="UP000541352"/>
    </source>
</evidence>
<name>A0A7W5ZNB6_9BACT</name>
<dbReference type="PANTHER" id="PTHR40396">
    <property type="entry name" value="ATPASE-LIKE PROTEIN"/>
    <property type="match status" value="1"/>
</dbReference>
<dbReference type="AlphaFoldDB" id="A0A7W5ZNB6"/>
<dbReference type="Gene3D" id="3.40.50.300">
    <property type="entry name" value="P-loop containing nucleotide triphosphate hydrolases"/>
    <property type="match status" value="1"/>
</dbReference>
<feature type="domain" description="ATPase AAA-type core" evidence="1">
    <location>
        <begin position="267"/>
        <end position="369"/>
    </location>
</feature>
<dbReference type="Proteomes" id="UP000541352">
    <property type="component" value="Unassembled WGS sequence"/>
</dbReference>
<keyword evidence="3" id="KW-1185">Reference proteome</keyword>
<accession>A0A7W5ZNB6</accession>
<gene>
    <name evidence="2" type="ORF">FHS57_002967</name>
</gene>
<sequence>MVIQFSVKNYKSFRDKAKLSFLASRYDKDLENNLVEIPQFQLKVLKSAVFYGANAAGKSKLMDAMGFMRHFILRSSADTQSKDKIPIIPFRLNPTTENSPSEFEIIFLFQGELFRYGFEVTQEKVVSEWLFHRPKTKEIELFFRDEQNFEAVHSKLFRIGARLVKDGMVRQNALLLSVAAQFNDPLALRIFDWLSKFNVISGLQEEGYEGFTIGRVMNNDGKNVILDFLNAADLGISDVKILKIEQESDLPDAMPSRLKEMLIQKMRENDGHILGGMKTLHHKYDADGNRVGIAEFEMEEESSGTQKYFALSGPIIETLQSGDTLVVDELESKLHPNLVAKIVELFQSPNTNPHNAQLIFNTHDINLLSSGLLRRDQIWFVQKDRYGASSVYSLADFKTDQVRKEDNFEKNYVNGKYGAVPYLEDFEEALTAAVQ</sequence>
<evidence type="ECO:0000313" key="2">
    <source>
        <dbReference type="EMBL" id="MBB3838961.1"/>
    </source>
</evidence>
<organism evidence="2 3">
    <name type="scientific">Runella defluvii</name>
    <dbReference type="NCBI Taxonomy" id="370973"/>
    <lineage>
        <taxon>Bacteria</taxon>
        <taxon>Pseudomonadati</taxon>
        <taxon>Bacteroidota</taxon>
        <taxon>Cytophagia</taxon>
        <taxon>Cytophagales</taxon>
        <taxon>Spirosomataceae</taxon>
        <taxon>Runella</taxon>
    </lineage>
</organism>
<dbReference type="Pfam" id="PF13304">
    <property type="entry name" value="AAA_21"/>
    <property type="match status" value="2"/>
</dbReference>
<dbReference type="EMBL" id="JACIBY010000005">
    <property type="protein sequence ID" value="MBB3838961.1"/>
    <property type="molecule type" value="Genomic_DNA"/>
</dbReference>
<comment type="caution">
    <text evidence="2">The sequence shown here is derived from an EMBL/GenBank/DDBJ whole genome shotgun (WGS) entry which is preliminary data.</text>
</comment>
<dbReference type="RefSeq" id="WP_183974805.1">
    <property type="nucleotide sequence ID" value="NZ_JACIBY010000005.1"/>
</dbReference>
<feature type="domain" description="ATPase AAA-type core" evidence="1">
    <location>
        <begin position="48"/>
        <end position="167"/>
    </location>
</feature>
<dbReference type="GO" id="GO:0005524">
    <property type="term" value="F:ATP binding"/>
    <property type="evidence" value="ECO:0007669"/>
    <property type="project" value="InterPro"/>
</dbReference>
<proteinExistence type="predicted"/>
<evidence type="ECO:0000259" key="1">
    <source>
        <dbReference type="Pfam" id="PF13304"/>
    </source>
</evidence>